<proteinExistence type="predicted"/>
<evidence type="ECO:0000256" key="1">
    <source>
        <dbReference type="SAM" id="MobiDB-lite"/>
    </source>
</evidence>
<dbReference type="EMBL" id="CAAGRJ010016538">
    <property type="protein sequence ID" value="VFV32213.1"/>
    <property type="molecule type" value="Genomic_DNA"/>
</dbReference>
<accession>A0A485NIR8</accession>
<organism evidence="2 3">
    <name type="scientific">Lynx pardinus</name>
    <name type="common">Iberian lynx</name>
    <name type="synonym">Felis pardina</name>
    <dbReference type="NCBI Taxonomy" id="191816"/>
    <lineage>
        <taxon>Eukaryota</taxon>
        <taxon>Metazoa</taxon>
        <taxon>Chordata</taxon>
        <taxon>Craniata</taxon>
        <taxon>Vertebrata</taxon>
        <taxon>Euteleostomi</taxon>
        <taxon>Mammalia</taxon>
        <taxon>Eutheria</taxon>
        <taxon>Laurasiatheria</taxon>
        <taxon>Carnivora</taxon>
        <taxon>Feliformia</taxon>
        <taxon>Felidae</taxon>
        <taxon>Felinae</taxon>
        <taxon>Lynx</taxon>
    </lineage>
</organism>
<feature type="compositionally biased region" description="Polar residues" evidence="1">
    <location>
        <begin position="1"/>
        <end position="18"/>
    </location>
</feature>
<feature type="compositionally biased region" description="Low complexity" evidence="1">
    <location>
        <begin position="19"/>
        <end position="33"/>
    </location>
</feature>
<dbReference type="Proteomes" id="UP000386466">
    <property type="component" value="Unassembled WGS sequence"/>
</dbReference>
<feature type="region of interest" description="Disordered" evidence="1">
    <location>
        <begin position="1"/>
        <end position="53"/>
    </location>
</feature>
<gene>
    <name evidence="2" type="ORF">LYPA_23C018353</name>
</gene>
<sequence length="53" mass="5718">MGSLQGRQTPQLPKSTSSGHGPARAAHQPAARPRGPRGPMPHPWLDPVNPTFW</sequence>
<protein>
    <submittedName>
        <fullName evidence="2">Uncharacterized protein</fullName>
    </submittedName>
</protein>
<evidence type="ECO:0000313" key="2">
    <source>
        <dbReference type="EMBL" id="VFV32213.1"/>
    </source>
</evidence>
<dbReference type="AlphaFoldDB" id="A0A485NIR8"/>
<keyword evidence="3" id="KW-1185">Reference proteome</keyword>
<name>A0A485NIR8_LYNPA</name>
<reference evidence="2 3" key="1">
    <citation type="submission" date="2019-01" db="EMBL/GenBank/DDBJ databases">
        <authorList>
            <person name="Alioto T."/>
            <person name="Alioto T."/>
        </authorList>
    </citation>
    <scope>NUCLEOTIDE SEQUENCE [LARGE SCALE GENOMIC DNA]</scope>
</reference>
<feature type="non-terminal residue" evidence="2">
    <location>
        <position position="53"/>
    </location>
</feature>
<evidence type="ECO:0000313" key="3">
    <source>
        <dbReference type="Proteomes" id="UP000386466"/>
    </source>
</evidence>